<dbReference type="PANTHER" id="PTHR10555">
    <property type="entry name" value="SORTING NEXIN"/>
    <property type="match status" value="1"/>
</dbReference>
<proteinExistence type="predicted"/>
<evidence type="ECO:0000259" key="2">
    <source>
        <dbReference type="PROSITE" id="PS50195"/>
    </source>
</evidence>
<feature type="compositionally biased region" description="Polar residues" evidence="1">
    <location>
        <begin position="228"/>
        <end position="238"/>
    </location>
</feature>
<feature type="compositionally biased region" description="Low complexity" evidence="1">
    <location>
        <begin position="51"/>
        <end position="65"/>
    </location>
</feature>
<dbReference type="AlphaFoldDB" id="A0A1E3HZX4"/>
<dbReference type="GO" id="GO:0005768">
    <property type="term" value="C:endosome"/>
    <property type="evidence" value="ECO:0007669"/>
    <property type="project" value="TreeGrafter"/>
</dbReference>
<dbReference type="Pfam" id="PF09325">
    <property type="entry name" value="Vps5"/>
    <property type="match status" value="1"/>
</dbReference>
<feature type="compositionally biased region" description="Low complexity" evidence="1">
    <location>
        <begin position="24"/>
        <end position="39"/>
    </location>
</feature>
<dbReference type="GO" id="GO:0045053">
    <property type="term" value="P:protein retention in Golgi apparatus"/>
    <property type="evidence" value="ECO:0007669"/>
    <property type="project" value="TreeGrafter"/>
</dbReference>
<dbReference type="GeneID" id="30153541"/>
<feature type="compositionally biased region" description="Acidic residues" evidence="1">
    <location>
        <begin position="187"/>
        <end position="196"/>
    </location>
</feature>
<dbReference type="InterPro" id="IPR001683">
    <property type="entry name" value="PX_dom"/>
</dbReference>
<dbReference type="STRING" id="1295533.A0A1E3HZX4"/>
<feature type="compositionally biased region" description="Pro residues" evidence="1">
    <location>
        <begin position="240"/>
        <end position="260"/>
    </location>
</feature>
<name>A0A1E3HZX4_9TREE</name>
<feature type="compositionally biased region" description="Basic and acidic residues" evidence="1">
    <location>
        <begin position="216"/>
        <end position="225"/>
    </location>
</feature>
<dbReference type="GO" id="GO:0042147">
    <property type="term" value="P:retrograde transport, endosome to Golgi"/>
    <property type="evidence" value="ECO:0007669"/>
    <property type="project" value="TreeGrafter"/>
</dbReference>
<dbReference type="SUPFAM" id="SSF64268">
    <property type="entry name" value="PX domain"/>
    <property type="match status" value="1"/>
</dbReference>
<comment type="caution">
    <text evidence="3">The sequence shown here is derived from an EMBL/GenBank/DDBJ whole genome shotgun (WGS) entry which is preliminary data.</text>
</comment>
<feature type="compositionally biased region" description="Low complexity" evidence="1">
    <location>
        <begin position="448"/>
        <end position="463"/>
    </location>
</feature>
<feature type="compositionally biased region" description="Low complexity" evidence="1">
    <location>
        <begin position="129"/>
        <end position="149"/>
    </location>
</feature>
<sequence>MDEEASFASLLSSTARPSQPRWDPAPADADPWANPFAADGPSADPFANMGASIFAPLPAASSSPSRAREDVGESPYVQELKKDYDQPDPPSVIAAREREQRALSPGPGEGVYASSAFASPVPMAGGEDPFSNPFAPASSSKPIDPASQPFTPPLSPPRLPQELSSTPKEAVEDKKQGKEVLLKGLIDEDLMAESDPELSLKKAFKKSERIAPGPKPVKEEQKEVHATTPRSVTPTAQHSPPKPSSPKPDPPRTPPSPSHVPLPASEASTPVVSRHPTPSPLPINSSQDVDAQSDDGTMRQLTTPSEDRVSVSPLNAPEDPVEDKFEGLSVGGPVPYSAPANGAPTKADSPLQSTPTSTIPWAGEKHTPVSARFGGRGWGALDEDGNEGTGESLFGSASAGPLGASSAAVGSGELWGGDEGGWEEPGTSSSFSQVSSEHEERSTEEEPTTPTAPSSALPITTPTEHASPSRQRLPYFEIVISDPTRMGDPVRGYILYTIRTSTSSPHYRQRSFSCLRRYSDFLWLVEMLESNNPGVVVPPVPGKHPWGRFEDTFVETRRRALERCLKKIVGHPILQLDPDLRLFLESDNFGYEAKERRHQVAAQQASAPAIAEKGGLLSGWTGSGKFIETDDWFESRKVFLDSLETQLKSLAKGLEVSSKHRLELSLSLAELSSSLTALAESDLGASLSALLAQVANILAGSQAQTEQAAKDEVAYMLNLAEEYVRFIGSVRAAWAGRVEGWKKFETARREAARLKGVWEKRGGNGRDVAEAEDRAKSLQQDYFRLTQLCKSEFTRFERERVIEFKETLEKYLDGMIAREKEMVEAWDGVVGMCVRVVERGREAQG</sequence>
<dbReference type="PROSITE" id="PS50195">
    <property type="entry name" value="PX"/>
    <property type="match status" value="1"/>
</dbReference>
<dbReference type="PANTHER" id="PTHR10555:SF170">
    <property type="entry name" value="FI18122P1"/>
    <property type="match status" value="1"/>
</dbReference>
<dbReference type="GO" id="GO:0005829">
    <property type="term" value="C:cytosol"/>
    <property type="evidence" value="ECO:0007669"/>
    <property type="project" value="GOC"/>
</dbReference>
<feature type="region of interest" description="Disordered" evidence="1">
    <location>
        <begin position="1"/>
        <end position="470"/>
    </location>
</feature>
<dbReference type="Gene3D" id="1.20.1270.60">
    <property type="entry name" value="Arfaptin homology (AH) domain/BAR domain"/>
    <property type="match status" value="1"/>
</dbReference>
<feature type="compositionally biased region" description="Low complexity" evidence="1">
    <location>
        <begin position="395"/>
        <end position="412"/>
    </location>
</feature>
<organism evidence="3 4">
    <name type="scientific">Cryptococcus amylolentus CBS 6039</name>
    <dbReference type="NCBI Taxonomy" id="1295533"/>
    <lineage>
        <taxon>Eukaryota</taxon>
        <taxon>Fungi</taxon>
        <taxon>Dikarya</taxon>
        <taxon>Basidiomycota</taxon>
        <taxon>Agaricomycotina</taxon>
        <taxon>Tremellomycetes</taxon>
        <taxon>Tremellales</taxon>
        <taxon>Cryptococcaceae</taxon>
        <taxon>Cryptococcus</taxon>
    </lineage>
</organism>
<protein>
    <recommendedName>
        <fullName evidence="2">PX domain-containing protein</fullName>
    </recommendedName>
</protein>
<dbReference type="GO" id="GO:0035091">
    <property type="term" value="F:phosphatidylinositol binding"/>
    <property type="evidence" value="ECO:0007669"/>
    <property type="project" value="InterPro"/>
</dbReference>
<dbReference type="OrthoDB" id="271164at2759"/>
<dbReference type="InterPro" id="IPR027267">
    <property type="entry name" value="AH/BAR_dom_sf"/>
</dbReference>
<feature type="compositionally biased region" description="Low complexity" evidence="1">
    <location>
        <begin position="424"/>
        <end position="435"/>
    </location>
</feature>
<feature type="compositionally biased region" description="Basic and acidic residues" evidence="1">
    <location>
        <begin position="169"/>
        <end position="181"/>
    </location>
</feature>
<dbReference type="Pfam" id="PF00787">
    <property type="entry name" value="PX"/>
    <property type="match status" value="1"/>
</dbReference>
<dbReference type="Gene3D" id="3.30.1520.10">
    <property type="entry name" value="Phox-like domain"/>
    <property type="match status" value="1"/>
</dbReference>
<evidence type="ECO:0000256" key="1">
    <source>
        <dbReference type="SAM" id="MobiDB-lite"/>
    </source>
</evidence>
<evidence type="ECO:0000313" key="3">
    <source>
        <dbReference type="EMBL" id="ODN81882.1"/>
    </source>
</evidence>
<feature type="compositionally biased region" description="Pro residues" evidence="1">
    <location>
        <begin position="150"/>
        <end position="159"/>
    </location>
</feature>
<dbReference type="SMART" id="SM00312">
    <property type="entry name" value="PX"/>
    <property type="match status" value="1"/>
</dbReference>
<dbReference type="InterPro" id="IPR015404">
    <property type="entry name" value="Vps5_C"/>
</dbReference>
<evidence type="ECO:0000313" key="4">
    <source>
        <dbReference type="Proteomes" id="UP000094065"/>
    </source>
</evidence>
<accession>A0A1E3HZX4</accession>
<gene>
    <name evidence="3" type="ORF">L202_02232</name>
</gene>
<keyword evidence="4" id="KW-1185">Reference proteome</keyword>
<dbReference type="Proteomes" id="UP000094065">
    <property type="component" value="Unassembled WGS sequence"/>
</dbReference>
<reference evidence="3 4" key="1">
    <citation type="submission" date="2016-06" db="EMBL/GenBank/DDBJ databases">
        <title>Evolution of pathogenesis and genome organization in the Tremellales.</title>
        <authorList>
            <person name="Cuomo C."/>
            <person name="Litvintseva A."/>
            <person name="Heitman J."/>
            <person name="Chen Y."/>
            <person name="Sun S."/>
            <person name="Springer D."/>
            <person name="Dromer F."/>
            <person name="Young S."/>
            <person name="Zeng Q."/>
            <person name="Chapman S."/>
            <person name="Gujja S."/>
            <person name="Saif S."/>
            <person name="Birren B."/>
        </authorList>
    </citation>
    <scope>NUCLEOTIDE SEQUENCE [LARGE SCALE GENOMIC DNA]</scope>
    <source>
        <strain evidence="3 4">CBS 6039</strain>
    </source>
</reference>
<feature type="compositionally biased region" description="Polar residues" evidence="1">
    <location>
        <begin position="350"/>
        <end position="359"/>
    </location>
</feature>
<dbReference type="RefSeq" id="XP_018996201.1">
    <property type="nucleotide sequence ID" value="XM_019135798.1"/>
</dbReference>
<feature type="domain" description="PX" evidence="2">
    <location>
        <begin position="474"/>
        <end position="590"/>
    </location>
</feature>
<dbReference type="EMBL" id="AWGJ01000003">
    <property type="protein sequence ID" value="ODN81882.1"/>
    <property type="molecule type" value="Genomic_DNA"/>
</dbReference>
<dbReference type="InterPro" id="IPR036871">
    <property type="entry name" value="PX_dom_sf"/>
</dbReference>